<comment type="caution">
    <text evidence="2">The sequence shown here is derived from an EMBL/GenBank/DDBJ whole genome shotgun (WGS) entry which is preliminary data.</text>
</comment>
<keyword evidence="3" id="KW-1185">Reference proteome</keyword>
<feature type="region of interest" description="Disordered" evidence="1">
    <location>
        <begin position="61"/>
        <end position="101"/>
    </location>
</feature>
<sequence>MEHPLLVAALLAGGVTLPAGVAHAHSGDDGGTPGAPAAVAQMHELMEEGKRGTTQRCARMGEGARAHAWSMDRPPTAVDDTWQGVPRGRPADSRDGAVDGT</sequence>
<evidence type="ECO:0000313" key="2">
    <source>
        <dbReference type="EMBL" id="RZU30698.1"/>
    </source>
</evidence>
<dbReference type="EMBL" id="SHKV01000001">
    <property type="protein sequence ID" value="RZU30698.1"/>
    <property type="molecule type" value="Genomic_DNA"/>
</dbReference>
<feature type="compositionally biased region" description="Basic and acidic residues" evidence="1">
    <location>
        <begin position="89"/>
        <end position="101"/>
    </location>
</feature>
<evidence type="ECO:0000313" key="3">
    <source>
        <dbReference type="Proteomes" id="UP000292507"/>
    </source>
</evidence>
<evidence type="ECO:0000256" key="1">
    <source>
        <dbReference type="SAM" id="MobiDB-lite"/>
    </source>
</evidence>
<accession>A0A4Q7Y2G2</accession>
<reference evidence="2 3" key="1">
    <citation type="submission" date="2019-02" db="EMBL/GenBank/DDBJ databases">
        <title>Sequencing the genomes of 1000 actinobacteria strains.</title>
        <authorList>
            <person name="Klenk H.-P."/>
        </authorList>
    </citation>
    <scope>NUCLEOTIDE SEQUENCE [LARGE SCALE GENOMIC DNA]</scope>
    <source>
        <strain evidence="2 3">DSM 44509</strain>
    </source>
</reference>
<gene>
    <name evidence="2" type="ORF">BKA19_0323</name>
</gene>
<organism evidence="2 3">
    <name type="scientific">Blastococcus saxobsidens</name>
    <dbReference type="NCBI Taxonomy" id="138336"/>
    <lineage>
        <taxon>Bacteria</taxon>
        <taxon>Bacillati</taxon>
        <taxon>Actinomycetota</taxon>
        <taxon>Actinomycetes</taxon>
        <taxon>Geodermatophilales</taxon>
        <taxon>Geodermatophilaceae</taxon>
        <taxon>Blastococcus</taxon>
    </lineage>
</organism>
<dbReference type="Proteomes" id="UP000292507">
    <property type="component" value="Unassembled WGS sequence"/>
</dbReference>
<dbReference type="AlphaFoldDB" id="A0A4Q7Y2G2"/>
<proteinExistence type="predicted"/>
<protein>
    <submittedName>
        <fullName evidence="2">Uncharacterized protein</fullName>
    </submittedName>
</protein>
<name>A0A4Q7Y2G2_9ACTN</name>